<accession>A0A9P6HFA8</accession>
<dbReference type="FunFam" id="2.40.50.140:FF:000191">
    <property type="entry name" value="DNA-directed RNA polymerases I, II, and III subunit RPABC3"/>
    <property type="match status" value="1"/>
</dbReference>
<evidence type="ECO:0000256" key="3">
    <source>
        <dbReference type="ARBA" id="ARBA00023242"/>
    </source>
</evidence>
<dbReference type="AlphaFoldDB" id="A0A9P6HFA8"/>
<evidence type="ECO:0000256" key="4">
    <source>
        <dbReference type="PIRNR" id="PIRNR000779"/>
    </source>
</evidence>
<evidence type="ECO:0000313" key="7">
    <source>
        <dbReference type="Proteomes" id="UP000736335"/>
    </source>
</evidence>
<dbReference type="InterPro" id="IPR012340">
    <property type="entry name" value="NA-bd_OB-fold"/>
</dbReference>
<dbReference type="PIRSF" id="PIRSF000779">
    <property type="entry name" value="RNA_pol_Rpb8"/>
    <property type="match status" value="1"/>
</dbReference>
<proteinExistence type="inferred from homology"/>
<reference evidence="6" key="2">
    <citation type="submission" date="2020-11" db="EMBL/GenBank/DDBJ databases">
        <authorList>
            <consortium name="DOE Joint Genome Institute"/>
            <person name="Kuo A."/>
            <person name="Miyauchi S."/>
            <person name="Kiss E."/>
            <person name="Drula E."/>
            <person name="Kohler A."/>
            <person name="Sanchez-Garcia M."/>
            <person name="Andreopoulos B."/>
            <person name="Barry K.W."/>
            <person name="Bonito G."/>
            <person name="Buee M."/>
            <person name="Carver A."/>
            <person name="Chen C."/>
            <person name="Cichocki N."/>
            <person name="Clum A."/>
            <person name="Culley D."/>
            <person name="Crous P.W."/>
            <person name="Fauchery L."/>
            <person name="Girlanda M."/>
            <person name="Hayes R."/>
            <person name="Keri Z."/>
            <person name="Labutti K."/>
            <person name="Lipzen A."/>
            <person name="Lombard V."/>
            <person name="Magnuson J."/>
            <person name="Maillard F."/>
            <person name="Morin E."/>
            <person name="Murat C."/>
            <person name="Nolan M."/>
            <person name="Ohm R."/>
            <person name="Pangilinan J."/>
            <person name="Pereira M."/>
            <person name="Perotto S."/>
            <person name="Peter M."/>
            <person name="Riley R."/>
            <person name="Sitrit Y."/>
            <person name="Stielow B."/>
            <person name="Szollosi G."/>
            <person name="Zifcakova L."/>
            <person name="Stursova M."/>
            <person name="Spatafora J.W."/>
            <person name="Tedersoo L."/>
            <person name="Vaario L.-M."/>
            <person name="Yamada A."/>
            <person name="Yan M."/>
            <person name="Wang P."/>
            <person name="Xu J."/>
            <person name="Bruns T."/>
            <person name="Baldrian P."/>
            <person name="Vilgalys R."/>
            <person name="Henrissat B."/>
            <person name="Grigoriev I.V."/>
            <person name="Hibbett D."/>
            <person name="Nagy L.G."/>
            <person name="Martin F.M."/>
        </authorList>
    </citation>
    <scope>NUCLEOTIDE SEQUENCE</scope>
    <source>
        <strain evidence="6">UH-Tt-Lm1</strain>
    </source>
</reference>
<dbReference type="Gene3D" id="2.40.50.140">
    <property type="entry name" value="Nucleic acid-binding proteins"/>
    <property type="match status" value="1"/>
</dbReference>
<evidence type="ECO:0000256" key="5">
    <source>
        <dbReference type="SAM" id="MobiDB-lite"/>
    </source>
</evidence>
<feature type="compositionally biased region" description="Basic and acidic residues" evidence="5">
    <location>
        <begin position="83"/>
        <end position="94"/>
    </location>
</feature>
<comment type="subcellular location">
    <subcellularLocation>
        <location evidence="1">Nucleus</location>
    </subcellularLocation>
</comment>
<dbReference type="GO" id="GO:0005736">
    <property type="term" value="C:RNA polymerase I complex"/>
    <property type="evidence" value="ECO:0007669"/>
    <property type="project" value="TreeGrafter"/>
</dbReference>
<evidence type="ECO:0000256" key="2">
    <source>
        <dbReference type="ARBA" id="ARBA00008912"/>
    </source>
</evidence>
<dbReference type="Pfam" id="PF03870">
    <property type="entry name" value="RNA_pol_Rpb8"/>
    <property type="match status" value="1"/>
</dbReference>
<sequence>MASGLSHIVFNDEFTIDEIDKEGRKFDRVSRLYAKSKNYEMDLTLDYNNELYPLKGGQTFTLSLATSLSRGSAPGKDGEGEDKEQLWRPDGKGQKGIEEDFEYVMFGKVYKFDTGKEVSTAYASFGGLLMSLTGSFRHMTNIVLGESVYVLLRR</sequence>
<dbReference type="Proteomes" id="UP000736335">
    <property type="component" value="Unassembled WGS sequence"/>
</dbReference>
<dbReference type="PANTHER" id="PTHR10917">
    <property type="entry name" value="DNA-DIRECTED RNA POLYMERASES I, II, AND III SUBUNIT RPABC3"/>
    <property type="match status" value="1"/>
</dbReference>
<dbReference type="GO" id="GO:0005666">
    <property type="term" value="C:RNA polymerase III complex"/>
    <property type="evidence" value="ECO:0007669"/>
    <property type="project" value="TreeGrafter"/>
</dbReference>
<comment type="similarity">
    <text evidence="2 4">Belongs to the eukaryotic RPB8 RNA polymerase subunit family.</text>
</comment>
<dbReference type="PANTHER" id="PTHR10917:SF0">
    <property type="entry name" value="DNA-DIRECTED RNA POLYMERASES I, II, AND III SUBUNIT RPABC3"/>
    <property type="match status" value="1"/>
</dbReference>
<dbReference type="EMBL" id="WIUZ02000006">
    <property type="protein sequence ID" value="KAF9786011.1"/>
    <property type="molecule type" value="Genomic_DNA"/>
</dbReference>
<comment type="function">
    <text evidence="4">DNA-dependent RNA polymerase catalyzes the transcription of DNA into RNA using the four ribonucleoside triphosphates as substrates. Common component of RNA polymerases I, II and III which synthesize ribosomal RNA precursors, mRNA precursors and many functional non-coding RNAs, and small RNAs, such as 5S rRNA and tRNAs, respectively.</text>
</comment>
<feature type="region of interest" description="Disordered" evidence="5">
    <location>
        <begin position="68"/>
        <end position="94"/>
    </location>
</feature>
<evidence type="ECO:0000256" key="1">
    <source>
        <dbReference type="ARBA" id="ARBA00004123"/>
    </source>
</evidence>
<reference evidence="6" key="1">
    <citation type="journal article" date="2020" name="Nat. Commun.">
        <title>Large-scale genome sequencing of mycorrhizal fungi provides insights into the early evolution of symbiotic traits.</title>
        <authorList>
            <person name="Miyauchi S."/>
            <person name="Kiss E."/>
            <person name="Kuo A."/>
            <person name="Drula E."/>
            <person name="Kohler A."/>
            <person name="Sanchez-Garcia M."/>
            <person name="Morin E."/>
            <person name="Andreopoulos B."/>
            <person name="Barry K.W."/>
            <person name="Bonito G."/>
            <person name="Buee M."/>
            <person name="Carver A."/>
            <person name="Chen C."/>
            <person name="Cichocki N."/>
            <person name="Clum A."/>
            <person name="Culley D."/>
            <person name="Crous P.W."/>
            <person name="Fauchery L."/>
            <person name="Girlanda M."/>
            <person name="Hayes R.D."/>
            <person name="Keri Z."/>
            <person name="LaButti K."/>
            <person name="Lipzen A."/>
            <person name="Lombard V."/>
            <person name="Magnuson J."/>
            <person name="Maillard F."/>
            <person name="Murat C."/>
            <person name="Nolan M."/>
            <person name="Ohm R.A."/>
            <person name="Pangilinan J."/>
            <person name="Pereira M.F."/>
            <person name="Perotto S."/>
            <person name="Peter M."/>
            <person name="Pfister S."/>
            <person name="Riley R."/>
            <person name="Sitrit Y."/>
            <person name="Stielow J.B."/>
            <person name="Szollosi G."/>
            <person name="Zifcakova L."/>
            <person name="Stursova M."/>
            <person name="Spatafora J.W."/>
            <person name="Tedersoo L."/>
            <person name="Vaario L.M."/>
            <person name="Yamada A."/>
            <person name="Yan M."/>
            <person name="Wang P."/>
            <person name="Xu J."/>
            <person name="Bruns T."/>
            <person name="Baldrian P."/>
            <person name="Vilgalys R."/>
            <person name="Dunand C."/>
            <person name="Henrissat B."/>
            <person name="Grigoriev I.V."/>
            <person name="Hibbett D."/>
            <person name="Nagy L.G."/>
            <person name="Martin F.M."/>
        </authorList>
    </citation>
    <scope>NUCLEOTIDE SEQUENCE</scope>
    <source>
        <strain evidence="6">UH-Tt-Lm1</strain>
    </source>
</reference>
<keyword evidence="7" id="KW-1185">Reference proteome</keyword>
<dbReference type="GO" id="GO:0006351">
    <property type="term" value="P:DNA-templated transcription"/>
    <property type="evidence" value="ECO:0007669"/>
    <property type="project" value="UniProtKB-UniRule"/>
</dbReference>
<dbReference type="InterPro" id="IPR005570">
    <property type="entry name" value="RPABC3"/>
</dbReference>
<comment type="caution">
    <text evidence="6">The sequence shown here is derived from an EMBL/GenBank/DDBJ whole genome shotgun (WGS) entry which is preliminary data.</text>
</comment>
<name>A0A9P6HFA8_9AGAM</name>
<evidence type="ECO:0000313" key="6">
    <source>
        <dbReference type="EMBL" id="KAF9786011.1"/>
    </source>
</evidence>
<dbReference type="OrthoDB" id="20018at2759"/>
<dbReference type="SMART" id="SM00658">
    <property type="entry name" value="RPOL8c"/>
    <property type="match status" value="1"/>
</dbReference>
<dbReference type="SUPFAM" id="SSF50249">
    <property type="entry name" value="Nucleic acid-binding proteins"/>
    <property type="match status" value="1"/>
</dbReference>
<dbReference type="GO" id="GO:0003899">
    <property type="term" value="F:DNA-directed RNA polymerase activity"/>
    <property type="evidence" value="ECO:0007669"/>
    <property type="project" value="UniProtKB-UniRule"/>
</dbReference>
<organism evidence="6 7">
    <name type="scientific">Thelephora terrestris</name>
    <dbReference type="NCBI Taxonomy" id="56493"/>
    <lineage>
        <taxon>Eukaryota</taxon>
        <taxon>Fungi</taxon>
        <taxon>Dikarya</taxon>
        <taxon>Basidiomycota</taxon>
        <taxon>Agaricomycotina</taxon>
        <taxon>Agaricomycetes</taxon>
        <taxon>Thelephorales</taxon>
        <taxon>Thelephoraceae</taxon>
        <taxon>Thelephora</taxon>
    </lineage>
</organism>
<dbReference type="GO" id="GO:0005665">
    <property type="term" value="C:RNA polymerase II, core complex"/>
    <property type="evidence" value="ECO:0007669"/>
    <property type="project" value="UniProtKB-UniRule"/>
</dbReference>
<gene>
    <name evidence="6" type="ORF">BJ322DRAFT_1107881</name>
</gene>
<keyword evidence="3 4" id="KW-0539">Nucleus</keyword>
<protein>
    <recommendedName>
        <fullName evidence="4">DNA-directed RNA polymerases I, II, and III subunit RPABC3</fullName>
    </recommendedName>
</protein>